<dbReference type="PANTHER" id="PTHR42912">
    <property type="entry name" value="METHYLTRANSFERASE"/>
    <property type="match status" value="1"/>
</dbReference>
<organism evidence="5 6">
    <name type="scientific">Tumebacillus lacus</name>
    <dbReference type="NCBI Taxonomy" id="2995335"/>
    <lineage>
        <taxon>Bacteria</taxon>
        <taxon>Bacillati</taxon>
        <taxon>Bacillota</taxon>
        <taxon>Bacilli</taxon>
        <taxon>Bacillales</taxon>
        <taxon>Alicyclobacillaceae</taxon>
        <taxon>Tumebacillus</taxon>
    </lineage>
</organism>
<evidence type="ECO:0000256" key="1">
    <source>
        <dbReference type="ARBA" id="ARBA00022603"/>
    </source>
</evidence>
<dbReference type="GO" id="GO:0008168">
    <property type="term" value="F:methyltransferase activity"/>
    <property type="evidence" value="ECO:0007669"/>
    <property type="project" value="UniProtKB-KW"/>
</dbReference>
<dbReference type="Pfam" id="PF13649">
    <property type="entry name" value="Methyltransf_25"/>
    <property type="match status" value="1"/>
</dbReference>
<dbReference type="CDD" id="cd02440">
    <property type="entry name" value="AdoMet_MTases"/>
    <property type="match status" value="1"/>
</dbReference>
<dbReference type="RefSeq" id="WP_267152738.1">
    <property type="nucleotide sequence ID" value="NZ_JAPMLT010000011.1"/>
</dbReference>
<dbReference type="PROSITE" id="PS01184">
    <property type="entry name" value="UBIE_2"/>
    <property type="match status" value="1"/>
</dbReference>
<dbReference type="InterPro" id="IPR029063">
    <property type="entry name" value="SAM-dependent_MTases_sf"/>
</dbReference>
<dbReference type="SUPFAM" id="SSF53335">
    <property type="entry name" value="S-adenosyl-L-methionine-dependent methyltransferases"/>
    <property type="match status" value="1"/>
</dbReference>
<dbReference type="EMBL" id="JAPMLT010000011">
    <property type="protein sequence ID" value="MCX7571488.1"/>
    <property type="molecule type" value="Genomic_DNA"/>
</dbReference>
<keyword evidence="3" id="KW-0949">S-adenosyl-L-methionine</keyword>
<comment type="caution">
    <text evidence="5">The sequence shown here is derived from an EMBL/GenBank/DDBJ whole genome shotgun (WGS) entry which is preliminary data.</text>
</comment>
<evidence type="ECO:0000313" key="6">
    <source>
        <dbReference type="Proteomes" id="UP001208017"/>
    </source>
</evidence>
<evidence type="ECO:0000259" key="4">
    <source>
        <dbReference type="Pfam" id="PF13649"/>
    </source>
</evidence>
<gene>
    <name evidence="5" type="ORF">OS242_16185</name>
</gene>
<evidence type="ECO:0000256" key="3">
    <source>
        <dbReference type="ARBA" id="ARBA00022691"/>
    </source>
</evidence>
<sequence>MSEWTYHDALAQFGIGSAHPGGYGLTKELLAKEALTAKTRVLDCGCGTGRTAALLAKRYRCKVTALDRHPLMLEKAKRRMAKEKVRSVRLLQGDIENLPFADNSFDLLLAESVTVFTDLGTALREYARVLRPGGVLIDLDMTAERPLSARELEELSLVYGTRHVPTEEEWRGRLEQAGFDLIEVVKGGSVASALAALTEQQAADAQDIDPSEGIDTQLYEIFAAHERVTRQYRHRLGFRVFRAVVK</sequence>
<protein>
    <submittedName>
        <fullName evidence="5">Class I SAM-dependent methyltransferase</fullName>
    </submittedName>
</protein>
<dbReference type="GO" id="GO:0032259">
    <property type="term" value="P:methylation"/>
    <property type="evidence" value="ECO:0007669"/>
    <property type="project" value="UniProtKB-KW"/>
</dbReference>
<dbReference type="InterPro" id="IPR023576">
    <property type="entry name" value="UbiE/COQ5_MeTrFase_CS"/>
</dbReference>
<keyword evidence="6" id="KW-1185">Reference proteome</keyword>
<dbReference type="InterPro" id="IPR041698">
    <property type="entry name" value="Methyltransf_25"/>
</dbReference>
<evidence type="ECO:0000256" key="2">
    <source>
        <dbReference type="ARBA" id="ARBA00022679"/>
    </source>
</evidence>
<dbReference type="Gene3D" id="3.40.50.150">
    <property type="entry name" value="Vaccinia Virus protein VP39"/>
    <property type="match status" value="1"/>
</dbReference>
<evidence type="ECO:0000313" key="5">
    <source>
        <dbReference type="EMBL" id="MCX7571488.1"/>
    </source>
</evidence>
<keyword evidence="2" id="KW-0808">Transferase</keyword>
<dbReference type="InterPro" id="IPR050508">
    <property type="entry name" value="Methyltransf_Superfamily"/>
</dbReference>
<keyword evidence="1 5" id="KW-0489">Methyltransferase</keyword>
<proteinExistence type="predicted"/>
<name>A0ABT3X3L7_9BACL</name>
<accession>A0ABT3X3L7</accession>
<reference evidence="5 6" key="1">
    <citation type="submission" date="2022-11" db="EMBL/GenBank/DDBJ databases">
        <title>Study of microbial diversity in lake waters.</title>
        <authorList>
            <person name="Zhang J."/>
        </authorList>
    </citation>
    <scope>NUCLEOTIDE SEQUENCE [LARGE SCALE GENOMIC DNA]</scope>
    <source>
        <strain evidence="5 6">DT12</strain>
    </source>
</reference>
<feature type="domain" description="Methyltransferase" evidence="4">
    <location>
        <begin position="41"/>
        <end position="134"/>
    </location>
</feature>
<dbReference type="Proteomes" id="UP001208017">
    <property type="component" value="Unassembled WGS sequence"/>
</dbReference>
<dbReference type="PANTHER" id="PTHR42912:SF80">
    <property type="entry name" value="METHYLTRANSFERASE DOMAIN-CONTAINING PROTEIN"/>
    <property type="match status" value="1"/>
</dbReference>